<keyword evidence="4" id="KW-0963">Cytoplasm</keyword>
<name>A0AAV1C441_OLDCO</name>
<dbReference type="Pfam" id="PF12214">
    <property type="entry name" value="TPX2_importin"/>
    <property type="match status" value="2"/>
</dbReference>
<feature type="region of interest" description="Disordered" evidence="9">
    <location>
        <begin position="524"/>
        <end position="549"/>
    </location>
</feature>
<keyword evidence="5" id="KW-0493">Microtubule</keyword>
<feature type="compositionally biased region" description="Polar residues" evidence="9">
    <location>
        <begin position="300"/>
        <end position="311"/>
    </location>
</feature>
<dbReference type="GO" id="GO:0005880">
    <property type="term" value="C:nuclear microtubule"/>
    <property type="evidence" value="ECO:0007669"/>
    <property type="project" value="TreeGrafter"/>
</dbReference>
<evidence type="ECO:0000256" key="5">
    <source>
        <dbReference type="ARBA" id="ARBA00022701"/>
    </source>
</evidence>
<evidence type="ECO:0000259" key="11">
    <source>
        <dbReference type="Pfam" id="PF12214"/>
    </source>
</evidence>
<dbReference type="AlphaFoldDB" id="A0AAV1C441"/>
<feature type="compositionally biased region" description="Basic and acidic residues" evidence="9">
    <location>
        <begin position="96"/>
        <end position="106"/>
    </location>
</feature>
<evidence type="ECO:0000313" key="12">
    <source>
        <dbReference type="EMBL" id="CAI9089353.1"/>
    </source>
</evidence>
<evidence type="ECO:0000313" key="13">
    <source>
        <dbReference type="Proteomes" id="UP001161247"/>
    </source>
</evidence>
<feature type="region of interest" description="Disordered" evidence="9">
    <location>
        <begin position="405"/>
        <end position="455"/>
    </location>
</feature>
<evidence type="ECO:0000256" key="3">
    <source>
        <dbReference type="ARBA" id="ARBA00005885"/>
    </source>
</evidence>
<feature type="region of interest" description="Disordered" evidence="9">
    <location>
        <begin position="721"/>
        <end position="741"/>
    </location>
</feature>
<keyword evidence="7" id="KW-0539">Nucleus</keyword>
<comment type="subcellular location">
    <subcellularLocation>
        <location evidence="2">Cytoplasm</location>
        <location evidence="2">Cytoskeleton</location>
        <location evidence="2">Spindle</location>
    </subcellularLocation>
    <subcellularLocation>
        <location evidence="1">Nucleus</location>
    </subcellularLocation>
</comment>
<evidence type="ECO:0000256" key="9">
    <source>
        <dbReference type="SAM" id="MobiDB-lite"/>
    </source>
</evidence>
<reference evidence="12" key="1">
    <citation type="submission" date="2023-03" db="EMBL/GenBank/DDBJ databases">
        <authorList>
            <person name="Julca I."/>
        </authorList>
    </citation>
    <scope>NUCLEOTIDE SEQUENCE</scope>
</reference>
<evidence type="ECO:0000256" key="6">
    <source>
        <dbReference type="ARBA" id="ARBA00023212"/>
    </source>
</evidence>
<feature type="region of interest" description="Disordered" evidence="9">
    <location>
        <begin position="86"/>
        <end position="115"/>
    </location>
</feature>
<dbReference type="GO" id="GO:0008017">
    <property type="term" value="F:microtubule binding"/>
    <property type="evidence" value="ECO:0007669"/>
    <property type="project" value="TreeGrafter"/>
</dbReference>
<dbReference type="GO" id="GO:0005819">
    <property type="term" value="C:spindle"/>
    <property type="evidence" value="ECO:0007669"/>
    <property type="project" value="UniProtKB-SubCell"/>
</dbReference>
<evidence type="ECO:0000256" key="4">
    <source>
        <dbReference type="ARBA" id="ARBA00022490"/>
    </source>
</evidence>
<feature type="domain" description="TPX2 central" evidence="11">
    <location>
        <begin position="428"/>
        <end position="476"/>
    </location>
</feature>
<keyword evidence="8" id="KW-0175">Coiled coil</keyword>
<dbReference type="GO" id="GO:0060236">
    <property type="term" value="P:regulation of mitotic spindle organization"/>
    <property type="evidence" value="ECO:0007669"/>
    <property type="project" value="InterPro"/>
</dbReference>
<dbReference type="InterPro" id="IPR009675">
    <property type="entry name" value="TPX2_fam"/>
</dbReference>
<evidence type="ECO:0000256" key="8">
    <source>
        <dbReference type="SAM" id="Coils"/>
    </source>
</evidence>
<dbReference type="Pfam" id="PF06886">
    <property type="entry name" value="TPX2"/>
    <property type="match status" value="1"/>
</dbReference>
<feature type="region of interest" description="Disordered" evidence="9">
    <location>
        <begin position="300"/>
        <end position="337"/>
    </location>
</feature>
<proteinExistence type="inferred from homology"/>
<organism evidence="12 13">
    <name type="scientific">Oldenlandia corymbosa var. corymbosa</name>
    <dbReference type="NCBI Taxonomy" id="529605"/>
    <lineage>
        <taxon>Eukaryota</taxon>
        <taxon>Viridiplantae</taxon>
        <taxon>Streptophyta</taxon>
        <taxon>Embryophyta</taxon>
        <taxon>Tracheophyta</taxon>
        <taxon>Spermatophyta</taxon>
        <taxon>Magnoliopsida</taxon>
        <taxon>eudicotyledons</taxon>
        <taxon>Gunneridae</taxon>
        <taxon>Pentapetalae</taxon>
        <taxon>asterids</taxon>
        <taxon>lamiids</taxon>
        <taxon>Gentianales</taxon>
        <taxon>Rubiaceae</taxon>
        <taxon>Rubioideae</taxon>
        <taxon>Spermacoceae</taxon>
        <taxon>Hedyotis-Oldenlandia complex</taxon>
        <taxon>Oldenlandia</taxon>
    </lineage>
</organism>
<keyword evidence="13" id="KW-1185">Reference proteome</keyword>
<feature type="region of interest" description="Disordered" evidence="9">
    <location>
        <begin position="150"/>
        <end position="254"/>
    </location>
</feature>
<dbReference type="EMBL" id="OX459118">
    <property type="protein sequence ID" value="CAI9089353.1"/>
    <property type="molecule type" value="Genomic_DNA"/>
</dbReference>
<feature type="domain" description="TPX2 C-terminal" evidence="10">
    <location>
        <begin position="661"/>
        <end position="737"/>
    </location>
</feature>
<feature type="compositionally biased region" description="Low complexity" evidence="9">
    <location>
        <begin position="408"/>
        <end position="424"/>
    </location>
</feature>
<protein>
    <submittedName>
        <fullName evidence="12">OLC1v1023916C1</fullName>
    </submittedName>
</protein>
<gene>
    <name evidence="12" type="ORF">OLC1_LOCUS1711</name>
</gene>
<dbReference type="InterPro" id="IPR027330">
    <property type="entry name" value="TPX2_central_dom"/>
</dbReference>
<keyword evidence="6" id="KW-0206">Cytoskeleton</keyword>
<dbReference type="PANTHER" id="PTHR14326">
    <property type="entry name" value="TARGETING PROTEIN FOR XKLP2"/>
    <property type="match status" value="1"/>
</dbReference>
<dbReference type="PANTHER" id="PTHR14326:SF44">
    <property type="entry name" value="TARGETING PROTEIN FOR XKLP2"/>
    <property type="match status" value="1"/>
</dbReference>
<evidence type="ECO:0000256" key="2">
    <source>
        <dbReference type="ARBA" id="ARBA00004186"/>
    </source>
</evidence>
<evidence type="ECO:0000259" key="10">
    <source>
        <dbReference type="Pfam" id="PF06886"/>
    </source>
</evidence>
<feature type="coiled-coil region" evidence="8">
    <location>
        <begin position="672"/>
        <end position="699"/>
    </location>
</feature>
<dbReference type="GO" id="GO:0030295">
    <property type="term" value="F:protein kinase activator activity"/>
    <property type="evidence" value="ECO:0007669"/>
    <property type="project" value="TreeGrafter"/>
</dbReference>
<sequence>MAAAPEEDPNGASSFVIDETYEFSAPKFFDFVIGETQEEMREAELWFDSRCSYAPSPFMPRIKTSRSVQLDAICDFSEAEQLQKAAVPTELATTDSAKEPSSEMEQKSVQAGEAITCEVKESPLKDHKEEPELDQKIHFVKVKAEVCTPAPQIKSGAGNEPLQQTNVKKPQTARKIASLLKNPSALKSKHQPQSQTKVTKSASVRKETIKKSTAETPNFAQENQAIKRQKLEGGKSRPILNVKPQTLPHKTKAGLISSSTNLFSSTAKTRKEDRKLYVREPAAPFVSMAEMMKKFQSNTREMSLSCTNSSLSHDDAAGTMQRKPKLKLTRPKEPEFETAQRVRSVRVKSSAELEEEMMAKMPKFKARPLNKKILEAPPLPALPKKPTPHLTEFKEFHLETMARANQNAETSTVASVESSQSQQQWKPHLTAPKSPVLHTSLRARPPSIKSSDELEKEELEKIPKFKARPLNKKIFESKGDMGMFCNKKKQITIPQEFHFAIDERIPPPTHVAEMFDKLSIKSESSQHDNKPIHRNTTPQPFQLHTEERGAEKERKWVSEILQKQWEEERSRVPKANPYPYTTDYPVVPPKPQPKPCTKPEPFELESLVRHEEEVRREMEERWRMEMEEAQMRIFKAQPILKDDPIPLPEKARIPLTEVQEFNLHVEHRAVDRAEFDKKVKEKEMMYKRYREEAESAKQMEEEKALKQLRRTLVPHARPVPNFANPFLPQKSSKQVTKPKSPRLNVLKAIEKRRKMMGCPVAATSSSATMMR</sequence>
<dbReference type="Proteomes" id="UP001161247">
    <property type="component" value="Chromosome 1"/>
</dbReference>
<feature type="compositionally biased region" description="Polar residues" evidence="9">
    <location>
        <begin position="214"/>
        <end position="226"/>
    </location>
</feature>
<comment type="similarity">
    <text evidence="3">Belongs to the TPX2 family.</text>
</comment>
<dbReference type="GO" id="GO:0090307">
    <property type="term" value="P:mitotic spindle assembly"/>
    <property type="evidence" value="ECO:0007669"/>
    <property type="project" value="TreeGrafter"/>
</dbReference>
<feature type="domain" description="TPX2 central" evidence="11">
    <location>
        <begin position="326"/>
        <end position="424"/>
    </location>
</feature>
<feature type="compositionally biased region" description="Polar residues" evidence="9">
    <location>
        <begin position="191"/>
        <end position="202"/>
    </location>
</feature>
<evidence type="ECO:0000256" key="7">
    <source>
        <dbReference type="ARBA" id="ARBA00023242"/>
    </source>
</evidence>
<accession>A0AAV1C441</accession>
<feature type="compositionally biased region" description="Basic and acidic residues" evidence="9">
    <location>
        <begin position="204"/>
        <end position="213"/>
    </location>
</feature>
<evidence type="ECO:0000256" key="1">
    <source>
        <dbReference type="ARBA" id="ARBA00004123"/>
    </source>
</evidence>
<dbReference type="InterPro" id="IPR027329">
    <property type="entry name" value="TPX2_C"/>
</dbReference>